<dbReference type="EMBL" id="CP098401">
    <property type="protein sequence ID" value="URW75473.1"/>
    <property type="molecule type" value="Genomic_DNA"/>
</dbReference>
<accession>A0ABY4TSS9</accession>
<evidence type="ECO:0000256" key="2">
    <source>
        <dbReference type="ARBA" id="ARBA00022723"/>
    </source>
</evidence>
<dbReference type="Proteomes" id="UP001055580">
    <property type="component" value="Chromosome"/>
</dbReference>
<evidence type="ECO:0000256" key="4">
    <source>
        <dbReference type="ARBA" id="ARBA00023239"/>
    </source>
</evidence>
<comment type="similarity">
    <text evidence="1">Belongs to the Gfa family.</text>
</comment>
<protein>
    <submittedName>
        <fullName evidence="6">GFA family protein</fullName>
    </submittedName>
</protein>
<dbReference type="Gene3D" id="3.90.1590.10">
    <property type="entry name" value="glutathione-dependent formaldehyde- activating enzyme (gfa)"/>
    <property type="match status" value="1"/>
</dbReference>
<dbReference type="PANTHER" id="PTHR33337:SF40">
    <property type="entry name" value="CENP-V_GFA DOMAIN-CONTAINING PROTEIN-RELATED"/>
    <property type="match status" value="1"/>
</dbReference>
<evidence type="ECO:0000259" key="5">
    <source>
        <dbReference type="PROSITE" id="PS51891"/>
    </source>
</evidence>
<proteinExistence type="inferred from homology"/>
<keyword evidence="7" id="KW-1185">Reference proteome</keyword>
<dbReference type="SUPFAM" id="SSF51316">
    <property type="entry name" value="Mss4-like"/>
    <property type="match status" value="1"/>
</dbReference>
<keyword evidence="4" id="KW-0456">Lyase</keyword>
<dbReference type="PANTHER" id="PTHR33337">
    <property type="entry name" value="GFA DOMAIN-CONTAINING PROTEIN"/>
    <property type="match status" value="1"/>
</dbReference>
<dbReference type="InterPro" id="IPR011057">
    <property type="entry name" value="Mss4-like_sf"/>
</dbReference>
<organism evidence="6 7">
    <name type="scientific">Sphingomonas donggukensis</name>
    <dbReference type="NCBI Taxonomy" id="2949093"/>
    <lineage>
        <taxon>Bacteria</taxon>
        <taxon>Pseudomonadati</taxon>
        <taxon>Pseudomonadota</taxon>
        <taxon>Alphaproteobacteria</taxon>
        <taxon>Sphingomonadales</taxon>
        <taxon>Sphingomonadaceae</taxon>
        <taxon>Sphingomonas</taxon>
    </lineage>
</organism>
<evidence type="ECO:0000256" key="1">
    <source>
        <dbReference type="ARBA" id="ARBA00005495"/>
    </source>
</evidence>
<reference evidence="6" key="1">
    <citation type="submission" date="2022-05" db="EMBL/GenBank/DDBJ databases">
        <title>Sphingomonas sp. strain RMG20 Genome sequencing and assembly.</title>
        <authorList>
            <person name="Kim I."/>
        </authorList>
    </citation>
    <scope>NUCLEOTIDE SEQUENCE</scope>
    <source>
        <strain evidence="6">RMG20</strain>
    </source>
</reference>
<evidence type="ECO:0000313" key="6">
    <source>
        <dbReference type="EMBL" id="URW75473.1"/>
    </source>
</evidence>
<dbReference type="RefSeq" id="WP_250751703.1">
    <property type="nucleotide sequence ID" value="NZ_CP098401.1"/>
</dbReference>
<keyword evidence="2" id="KW-0479">Metal-binding</keyword>
<dbReference type="Pfam" id="PF04828">
    <property type="entry name" value="GFA"/>
    <property type="match status" value="1"/>
</dbReference>
<sequence>MPTGQCHCGAIRYEMPADVAYHALCHCTDCRRATGAPVVAWALVPRDAVTITGTPSVYASSTTAQRHFCGACGTSLFYTNETIFPGMIDVQTATLDDPDAIPLGIQVQTAEEIGWMKTAHAVPRFERYPLAP</sequence>
<dbReference type="InterPro" id="IPR006913">
    <property type="entry name" value="CENP-V/GFA"/>
</dbReference>
<dbReference type="PROSITE" id="PS51891">
    <property type="entry name" value="CENP_V_GFA"/>
    <property type="match status" value="1"/>
</dbReference>
<feature type="domain" description="CENP-V/GFA" evidence="5">
    <location>
        <begin position="2"/>
        <end position="116"/>
    </location>
</feature>
<evidence type="ECO:0000313" key="7">
    <source>
        <dbReference type="Proteomes" id="UP001055580"/>
    </source>
</evidence>
<evidence type="ECO:0000256" key="3">
    <source>
        <dbReference type="ARBA" id="ARBA00022833"/>
    </source>
</evidence>
<gene>
    <name evidence="6" type="ORF">M9980_13210</name>
</gene>
<name>A0ABY4TSS9_9SPHN</name>
<keyword evidence="3" id="KW-0862">Zinc</keyword>